<evidence type="ECO:0000313" key="1">
    <source>
        <dbReference type="EMBL" id="OCF24964.1"/>
    </source>
</evidence>
<organism evidence="1">
    <name type="scientific">Kwoniella bestiolae CBS 10118</name>
    <dbReference type="NCBI Taxonomy" id="1296100"/>
    <lineage>
        <taxon>Eukaryota</taxon>
        <taxon>Fungi</taxon>
        <taxon>Dikarya</taxon>
        <taxon>Basidiomycota</taxon>
        <taxon>Agaricomycotina</taxon>
        <taxon>Tremellomycetes</taxon>
        <taxon>Tremellales</taxon>
        <taxon>Cryptococcaceae</taxon>
        <taxon>Kwoniella</taxon>
    </lineage>
</organism>
<reference evidence="1" key="1">
    <citation type="submission" date="2013-07" db="EMBL/GenBank/DDBJ databases">
        <title>The Genome Sequence of Cryptococcus bestiolae CBS10118.</title>
        <authorList>
            <consortium name="The Broad Institute Genome Sequencing Platform"/>
            <person name="Cuomo C."/>
            <person name="Litvintseva A."/>
            <person name="Chen Y."/>
            <person name="Heitman J."/>
            <person name="Sun S."/>
            <person name="Springer D."/>
            <person name="Dromer F."/>
            <person name="Young S.K."/>
            <person name="Zeng Q."/>
            <person name="Gargeya S."/>
            <person name="Fitzgerald M."/>
            <person name="Abouelleil A."/>
            <person name="Alvarado L."/>
            <person name="Berlin A.M."/>
            <person name="Chapman S.B."/>
            <person name="Dewar J."/>
            <person name="Goldberg J."/>
            <person name="Griggs A."/>
            <person name="Gujja S."/>
            <person name="Hansen M."/>
            <person name="Howarth C."/>
            <person name="Imamovic A."/>
            <person name="Larimer J."/>
            <person name="McCowan C."/>
            <person name="Murphy C."/>
            <person name="Pearson M."/>
            <person name="Priest M."/>
            <person name="Roberts A."/>
            <person name="Saif S."/>
            <person name="Shea T."/>
            <person name="Sykes S."/>
            <person name="Wortman J."/>
            <person name="Nusbaum C."/>
            <person name="Birren B."/>
        </authorList>
    </citation>
    <scope>NUCLEOTIDE SEQUENCE [LARGE SCALE GENOMIC DNA]</scope>
    <source>
        <strain evidence="1">CBS 10118</strain>
    </source>
</reference>
<dbReference type="EMBL" id="KI894021">
    <property type="protein sequence ID" value="OCF24964.1"/>
    <property type="molecule type" value="Genomic_DNA"/>
</dbReference>
<name>A0A1B9G1R8_9TREE</name>
<proteinExistence type="predicted"/>
<dbReference type="VEuPathDB" id="FungiDB:I302_04774"/>
<reference evidence="1" key="2">
    <citation type="submission" date="2014-01" db="EMBL/GenBank/DDBJ databases">
        <title>Evolution of pathogenesis and genome organization in the Tremellales.</title>
        <authorList>
            <person name="Cuomo C."/>
            <person name="Litvintseva A."/>
            <person name="Heitman J."/>
            <person name="Chen Y."/>
            <person name="Sun S."/>
            <person name="Springer D."/>
            <person name="Dromer F."/>
            <person name="Young S."/>
            <person name="Zeng Q."/>
            <person name="Chapman S."/>
            <person name="Gujja S."/>
            <person name="Saif S."/>
            <person name="Birren B."/>
        </authorList>
    </citation>
    <scope>NUCLEOTIDE SEQUENCE</scope>
    <source>
        <strain evidence="1">CBS 10118</strain>
    </source>
</reference>
<sequence>MKLYDSVTRLMRTYNDTALALELRYQIATKEDPQMRELQGSIRSLGNEMRRVHVNWRASVGTFESEAMKWGTANIEVLKWDSEAFLGVVDSHPLFGSEHEKSTWRCQADQCAESLLSTWKTVASCRADLQALFRSDTCTSEYRQLAWDRSALLRRAKDEICALRISNG</sequence>
<protein>
    <submittedName>
        <fullName evidence="1">Uncharacterized protein</fullName>
    </submittedName>
</protein>
<gene>
    <name evidence="1" type="ORF">I302_04774</name>
</gene>
<dbReference type="AlphaFoldDB" id="A0A1B9G1R8"/>
<accession>A0A1B9G1R8</accession>